<dbReference type="Gramene" id="AUR62026603-RA">
    <property type="protein sequence ID" value="AUR62026603-RA:cds"/>
    <property type="gene ID" value="AUR62026603"/>
</dbReference>
<reference evidence="1" key="2">
    <citation type="submission" date="2021-03" db="UniProtKB">
        <authorList>
            <consortium name="EnsemblPlants"/>
        </authorList>
    </citation>
    <scope>IDENTIFICATION</scope>
</reference>
<proteinExistence type="predicted"/>
<accession>A0A803MBY6</accession>
<dbReference type="EnsemblPlants" id="AUR62026603-RA">
    <property type="protein sequence ID" value="AUR62026603-RA:cds"/>
    <property type="gene ID" value="AUR62026603"/>
</dbReference>
<dbReference type="Proteomes" id="UP000596660">
    <property type="component" value="Unplaced"/>
</dbReference>
<organism evidence="1 2">
    <name type="scientific">Chenopodium quinoa</name>
    <name type="common">Quinoa</name>
    <dbReference type="NCBI Taxonomy" id="63459"/>
    <lineage>
        <taxon>Eukaryota</taxon>
        <taxon>Viridiplantae</taxon>
        <taxon>Streptophyta</taxon>
        <taxon>Embryophyta</taxon>
        <taxon>Tracheophyta</taxon>
        <taxon>Spermatophyta</taxon>
        <taxon>Magnoliopsida</taxon>
        <taxon>eudicotyledons</taxon>
        <taxon>Gunneridae</taxon>
        <taxon>Pentapetalae</taxon>
        <taxon>Caryophyllales</taxon>
        <taxon>Chenopodiaceae</taxon>
        <taxon>Chenopodioideae</taxon>
        <taxon>Atripliceae</taxon>
        <taxon>Chenopodium</taxon>
    </lineage>
</organism>
<dbReference type="PANTHER" id="PTHR47481">
    <property type="match status" value="1"/>
</dbReference>
<evidence type="ECO:0000313" key="1">
    <source>
        <dbReference type="EnsemblPlants" id="AUR62026603-RA:cds"/>
    </source>
</evidence>
<reference evidence="1" key="1">
    <citation type="journal article" date="2017" name="Nature">
        <title>The genome of Chenopodium quinoa.</title>
        <authorList>
            <person name="Jarvis D.E."/>
            <person name="Ho Y.S."/>
            <person name="Lightfoot D.J."/>
            <person name="Schmoeckel S.M."/>
            <person name="Li B."/>
            <person name="Borm T.J.A."/>
            <person name="Ohyanagi H."/>
            <person name="Mineta K."/>
            <person name="Michell C.T."/>
            <person name="Saber N."/>
            <person name="Kharbatia N.M."/>
            <person name="Rupper R.R."/>
            <person name="Sharp A.R."/>
            <person name="Dally N."/>
            <person name="Boughton B.A."/>
            <person name="Woo Y.H."/>
            <person name="Gao G."/>
            <person name="Schijlen E.G.W.M."/>
            <person name="Guo X."/>
            <person name="Momin A.A."/>
            <person name="Negrao S."/>
            <person name="Al-Babili S."/>
            <person name="Gehring C."/>
            <person name="Roessner U."/>
            <person name="Jung C."/>
            <person name="Murphy K."/>
            <person name="Arold S.T."/>
            <person name="Gojobori T."/>
            <person name="van der Linden C.G."/>
            <person name="van Loo E.N."/>
            <person name="Jellen E.N."/>
            <person name="Maughan P.J."/>
            <person name="Tester M."/>
        </authorList>
    </citation>
    <scope>NUCLEOTIDE SEQUENCE [LARGE SCALE GENOMIC DNA]</scope>
    <source>
        <strain evidence="1">cv. PI 614886</strain>
    </source>
</reference>
<dbReference type="PANTHER" id="PTHR47481:SF42">
    <property type="entry name" value="RHO GTPASE-ACTIVATING PROTEIN GACK-LIKE"/>
    <property type="match status" value="1"/>
</dbReference>
<protein>
    <submittedName>
        <fullName evidence="1">Uncharacterized protein</fullName>
    </submittedName>
</protein>
<evidence type="ECO:0000313" key="2">
    <source>
        <dbReference type="Proteomes" id="UP000596660"/>
    </source>
</evidence>
<sequence length="125" mass="14000">MADTSKVHPATVVTNIKACIPVTLDYAGKQYNSWSTLFQLHCRANLVIDHILPPAIDPSAKVSAPTEAEKAFTERLDYIIRQWIYGTISYDLLNSILDPDDSAADAWNRLKNFFPQQQVCESSSI</sequence>
<name>A0A803MBY6_CHEQI</name>
<keyword evidence="2" id="KW-1185">Reference proteome</keyword>
<dbReference type="AlphaFoldDB" id="A0A803MBY6"/>